<gene>
    <name evidence="1" type="ORF">QR680_016409</name>
</gene>
<keyword evidence="2" id="KW-1185">Reference proteome</keyword>
<evidence type="ECO:0000313" key="2">
    <source>
        <dbReference type="Proteomes" id="UP001175271"/>
    </source>
</evidence>
<dbReference type="Proteomes" id="UP001175271">
    <property type="component" value="Unassembled WGS sequence"/>
</dbReference>
<sequence>MSSVARTWEEIFDWDDISDRAEVPPNRLVKIEKKAFNDSDRLAIDLLEAQRQNDALVREVSANGKFNVKQ</sequence>
<dbReference type="AlphaFoldDB" id="A0AA39LLY4"/>
<organism evidence="1 2">
    <name type="scientific">Steinernema hermaphroditum</name>
    <dbReference type="NCBI Taxonomy" id="289476"/>
    <lineage>
        <taxon>Eukaryota</taxon>
        <taxon>Metazoa</taxon>
        <taxon>Ecdysozoa</taxon>
        <taxon>Nematoda</taxon>
        <taxon>Chromadorea</taxon>
        <taxon>Rhabditida</taxon>
        <taxon>Tylenchina</taxon>
        <taxon>Panagrolaimomorpha</taxon>
        <taxon>Strongyloidoidea</taxon>
        <taxon>Steinernematidae</taxon>
        <taxon>Steinernema</taxon>
    </lineage>
</organism>
<reference evidence="1" key="1">
    <citation type="submission" date="2023-06" db="EMBL/GenBank/DDBJ databases">
        <title>Genomic analysis of the entomopathogenic nematode Steinernema hermaphroditum.</title>
        <authorList>
            <person name="Schwarz E.M."/>
            <person name="Heppert J.K."/>
            <person name="Baniya A."/>
            <person name="Schwartz H.T."/>
            <person name="Tan C.-H."/>
            <person name="Antoshechkin I."/>
            <person name="Sternberg P.W."/>
            <person name="Goodrich-Blair H."/>
            <person name="Dillman A.R."/>
        </authorList>
    </citation>
    <scope>NUCLEOTIDE SEQUENCE</scope>
    <source>
        <strain evidence="1">PS9179</strain>
        <tissue evidence="1">Whole animal</tissue>
    </source>
</reference>
<evidence type="ECO:0000313" key="1">
    <source>
        <dbReference type="EMBL" id="KAK0402571.1"/>
    </source>
</evidence>
<protein>
    <submittedName>
        <fullName evidence="1">Uncharacterized protein</fullName>
    </submittedName>
</protein>
<dbReference type="EMBL" id="JAUCMV010000004">
    <property type="protein sequence ID" value="KAK0402571.1"/>
    <property type="molecule type" value="Genomic_DNA"/>
</dbReference>
<proteinExistence type="predicted"/>
<comment type="caution">
    <text evidence="1">The sequence shown here is derived from an EMBL/GenBank/DDBJ whole genome shotgun (WGS) entry which is preliminary data.</text>
</comment>
<accession>A0AA39LLY4</accession>
<name>A0AA39LLY4_9BILA</name>